<dbReference type="KEGG" id="cot:CORT_0F01800"/>
<name>H8X8D2_CANO9</name>
<dbReference type="Proteomes" id="UP000005018">
    <property type="component" value="Chromosome 6"/>
</dbReference>
<reference evidence="2 3" key="1">
    <citation type="journal article" date="2012" name="PLoS ONE">
        <title>Sequence and analysis of the genome of the pathogenic yeast Candida orthopsilosis.</title>
        <authorList>
            <person name="Riccombeni A."/>
            <person name="Vidanes G."/>
            <person name="Proux-Wera E."/>
            <person name="Wolfe K.H."/>
            <person name="Butler G."/>
        </authorList>
    </citation>
    <scope>NUCLEOTIDE SEQUENCE [LARGE SCALE GENOMIC DNA]</scope>
    <source>
        <strain evidence="2 3">Co 90-125</strain>
    </source>
</reference>
<dbReference type="RefSeq" id="XP_003870536.1">
    <property type="nucleotide sequence ID" value="XM_003870487.1"/>
</dbReference>
<dbReference type="AlphaFoldDB" id="H8X8D2"/>
<proteinExistence type="predicted"/>
<feature type="compositionally biased region" description="Basic and acidic residues" evidence="1">
    <location>
        <begin position="1"/>
        <end position="12"/>
    </location>
</feature>
<protein>
    <submittedName>
        <fullName evidence="2">Uncharacterized protein</fullName>
    </submittedName>
</protein>
<evidence type="ECO:0000256" key="1">
    <source>
        <dbReference type="SAM" id="MobiDB-lite"/>
    </source>
</evidence>
<evidence type="ECO:0000313" key="2">
    <source>
        <dbReference type="EMBL" id="CCG24407.1"/>
    </source>
</evidence>
<feature type="region of interest" description="Disordered" evidence="1">
    <location>
        <begin position="239"/>
        <end position="290"/>
    </location>
</feature>
<feature type="compositionally biased region" description="Low complexity" evidence="1">
    <location>
        <begin position="117"/>
        <end position="128"/>
    </location>
</feature>
<dbReference type="OrthoDB" id="4086732at2759"/>
<dbReference type="HOGENOM" id="CLU_900143_0_0_1"/>
<feature type="region of interest" description="Disordered" evidence="1">
    <location>
        <begin position="1"/>
        <end position="37"/>
    </location>
</feature>
<feature type="compositionally biased region" description="Polar residues" evidence="1">
    <location>
        <begin position="281"/>
        <end position="290"/>
    </location>
</feature>
<feature type="compositionally biased region" description="Acidic residues" evidence="1">
    <location>
        <begin position="13"/>
        <end position="22"/>
    </location>
</feature>
<feature type="compositionally biased region" description="Low complexity" evidence="1">
    <location>
        <begin position="71"/>
        <end position="85"/>
    </location>
</feature>
<sequence length="370" mass="42089">MSFHKHDYSRPIEEEEFDDTELETPARFNGQSVKRNQNTNIIYRSFRANRTNDGITSKKTTEADQIGDSKGFNNNGGASSYNNNDGDYDVLTMRSPPSLKFDTSVSLDNDQHRNQSPTPTTRFKPPTTELSPVDHSPVSYKVTKPNTEKKRNKNIECVTETPASKIRNEDEVKQSILDRVNTTLESLKKKNSSEEVSHTPAVSNILPSKTRFSVSNTESIQPIYNFEEEEPDFVHISKQGVPGRDANVLSSDKEPDLSPTVDKIRSKRNIKASPIKDEDTLGNSTPVSKNSRLHESILPNEHDYHGAEISFSSTKWWTAKQWSILMKVVDSKLISRKDAINSQLLMKELGCSSKQELQRRYDFLRQYRTK</sequence>
<organism evidence="2 3">
    <name type="scientific">Candida orthopsilosis (strain 90-125)</name>
    <name type="common">Yeast</name>
    <dbReference type="NCBI Taxonomy" id="1136231"/>
    <lineage>
        <taxon>Eukaryota</taxon>
        <taxon>Fungi</taxon>
        <taxon>Dikarya</taxon>
        <taxon>Ascomycota</taxon>
        <taxon>Saccharomycotina</taxon>
        <taxon>Pichiomycetes</taxon>
        <taxon>Debaryomycetaceae</taxon>
        <taxon>Candida/Lodderomyces clade</taxon>
        <taxon>Candida</taxon>
    </lineage>
</organism>
<keyword evidence="3" id="KW-1185">Reference proteome</keyword>
<accession>H8X8D2</accession>
<dbReference type="EMBL" id="HE681724">
    <property type="protein sequence ID" value="CCG24407.1"/>
    <property type="molecule type" value="Genomic_DNA"/>
</dbReference>
<dbReference type="GeneID" id="14541779"/>
<evidence type="ECO:0000313" key="3">
    <source>
        <dbReference type="Proteomes" id="UP000005018"/>
    </source>
</evidence>
<feature type="region of interest" description="Disordered" evidence="1">
    <location>
        <begin position="53"/>
        <end position="141"/>
    </location>
</feature>
<gene>
    <name evidence="2" type="ORF">CORT_0F01800</name>
</gene>